<evidence type="ECO:0000313" key="2">
    <source>
        <dbReference type="EMBL" id="MBB2996522.1"/>
    </source>
</evidence>
<accession>A0A839QTC0</accession>
<sequence length="167" mass="17443">MPEPARTETNTRALPLLMIAPACSILLVAVIYLWLSPLIPSRIAIHVDPDGVGYGSSLLMIAGACVIAAAAFVIGAATTREFSKAGHWFQIQKSIAVGIMALGYGAIGVALATIITTVGVDPEPVPGNSVGIGLFGFLLLFTTAACVYAAVFPRAKFESLDTTYPYN</sequence>
<protein>
    <recommendedName>
        <fullName evidence="4">DUF1648 domain-containing protein</fullName>
    </recommendedName>
</protein>
<feature type="transmembrane region" description="Helical" evidence="1">
    <location>
        <begin position="12"/>
        <end position="34"/>
    </location>
</feature>
<keyword evidence="1" id="KW-0472">Membrane</keyword>
<dbReference type="RefSeq" id="WP_183512085.1">
    <property type="nucleotide sequence ID" value="NZ_BAABGK010000039.1"/>
</dbReference>
<proteinExistence type="predicted"/>
<organism evidence="2 3">
    <name type="scientific">Paeniglutamicibacter cryotolerans</name>
    <dbReference type="NCBI Taxonomy" id="670079"/>
    <lineage>
        <taxon>Bacteria</taxon>
        <taxon>Bacillati</taxon>
        <taxon>Actinomycetota</taxon>
        <taxon>Actinomycetes</taxon>
        <taxon>Micrococcales</taxon>
        <taxon>Micrococcaceae</taxon>
        <taxon>Paeniglutamicibacter</taxon>
    </lineage>
</organism>
<keyword evidence="1" id="KW-0812">Transmembrane</keyword>
<evidence type="ECO:0000313" key="3">
    <source>
        <dbReference type="Proteomes" id="UP000523000"/>
    </source>
</evidence>
<keyword evidence="1" id="KW-1133">Transmembrane helix</keyword>
<evidence type="ECO:0000256" key="1">
    <source>
        <dbReference type="SAM" id="Phobius"/>
    </source>
</evidence>
<evidence type="ECO:0008006" key="4">
    <source>
        <dbReference type="Google" id="ProtNLM"/>
    </source>
</evidence>
<dbReference type="Proteomes" id="UP000523000">
    <property type="component" value="Unassembled WGS sequence"/>
</dbReference>
<reference evidence="2 3" key="1">
    <citation type="submission" date="2020-08" db="EMBL/GenBank/DDBJ databases">
        <title>Sequencing the genomes of 1000 actinobacteria strains.</title>
        <authorList>
            <person name="Klenk H.-P."/>
        </authorList>
    </citation>
    <scope>NUCLEOTIDE SEQUENCE [LARGE SCALE GENOMIC DNA]</scope>
    <source>
        <strain evidence="2 3">DSM 22826</strain>
    </source>
</reference>
<name>A0A839QTC0_9MICC</name>
<feature type="transmembrane region" description="Helical" evidence="1">
    <location>
        <begin position="130"/>
        <end position="151"/>
    </location>
</feature>
<keyword evidence="3" id="KW-1185">Reference proteome</keyword>
<feature type="transmembrane region" description="Helical" evidence="1">
    <location>
        <begin position="95"/>
        <end position="118"/>
    </location>
</feature>
<gene>
    <name evidence="2" type="ORF">E9229_002769</name>
</gene>
<comment type="caution">
    <text evidence="2">The sequence shown here is derived from an EMBL/GenBank/DDBJ whole genome shotgun (WGS) entry which is preliminary data.</text>
</comment>
<dbReference type="EMBL" id="JACHVS010000002">
    <property type="protein sequence ID" value="MBB2996522.1"/>
    <property type="molecule type" value="Genomic_DNA"/>
</dbReference>
<feature type="transmembrane region" description="Helical" evidence="1">
    <location>
        <begin position="54"/>
        <end position="74"/>
    </location>
</feature>
<dbReference type="AlphaFoldDB" id="A0A839QTC0"/>